<dbReference type="Proteomes" id="UP001595909">
    <property type="component" value="Unassembled WGS sequence"/>
</dbReference>
<dbReference type="PANTHER" id="PTHR46797:SF1">
    <property type="entry name" value="METHYLPHOSPHONATE SYNTHASE"/>
    <property type="match status" value="1"/>
</dbReference>
<proteinExistence type="predicted"/>
<name>A0ABV9REX4_9PSEU</name>
<dbReference type="SUPFAM" id="SSF47413">
    <property type="entry name" value="lambda repressor-like DNA-binding domains"/>
    <property type="match status" value="1"/>
</dbReference>
<dbReference type="InterPro" id="IPR010982">
    <property type="entry name" value="Lambda_DNA-bd_dom_sf"/>
</dbReference>
<protein>
    <submittedName>
        <fullName evidence="4">Helix-turn-helix domain-containing protein</fullName>
    </submittedName>
</protein>
<keyword evidence="1" id="KW-0238">DNA-binding</keyword>
<dbReference type="EMBL" id="JBHSIM010000010">
    <property type="protein sequence ID" value="MFC4831861.1"/>
    <property type="molecule type" value="Genomic_DNA"/>
</dbReference>
<dbReference type="CDD" id="cd02209">
    <property type="entry name" value="cupin_XRE_C"/>
    <property type="match status" value="1"/>
</dbReference>
<evidence type="ECO:0000313" key="5">
    <source>
        <dbReference type="Proteomes" id="UP001595909"/>
    </source>
</evidence>
<dbReference type="SMART" id="SM00530">
    <property type="entry name" value="HTH_XRE"/>
    <property type="match status" value="1"/>
</dbReference>
<accession>A0ABV9REX4</accession>
<feature type="domain" description="HTH cro/C1-type" evidence="3">
    <location>
        <begin position="56"/>
        <end position="110"/>
    </location>
</feature>
<dbReference type="InterPro" id="IPR050807">
    <property type="entry name" value="TransReg_Diox_bact_type"/>
</dbReference>
<dbReference type="PANTHER" id="PTHR46797">
    <property type="entry name" value="HTH-TYPE TRANSCRIPTIONAL REGULATOR"/>
    <property type="match status" value="1"/>
</dbReference>
<dbReference type="InterPro" id="IPR001387">
    <property type="entry name" value="Cro/C1-type_HTH"/>
</dbReference>
<dbReference type="PROSITE" id="PS50943">
    <property type="entry name" value="HTH_CROC1"/>
    <property type="match status" value="1"/>
</dbReference>
<dbReference type="Pfam" id="PF13560">
    <property type="entry name" value="HTH_31"/>
    <property type="match status" value="1"/>
</dbReference>
<evidence type="ECO:0000313" key="4">
    <source>
        <dbReference type="EMBL" id="MFC4831861.1"/>
    </source>
</evidence>
<gene>
    <name evidence="4" type="ORF">ACFPEL_05510</name>
</gene>
<evidence type="ECO:0000256" key="2">
    <source>
        <dbReference type="SAM" id="MobiDB-lite"/>
    </source>
</evidence>
<dbReference type="Gene3D" id="2.60.120.10">
    <property type="entry name" value="Jelly Rolls"/>
    <property type="match status" value="1"/>
</dbReference>
<dbReference type="RefSeq" id="WP_274191846.1">
    <property type="nucleotide sequence ID" value="NZ_BAABHN010000010.1"/>
</dbReference>
<dbReference type="InterPro" id="IPR014710">
    <property type="entry name" value="RmlC-like_jellyroll"/>
</dbReference>
<feature type="region of interest" description="Disordered" evidence="2">
    <location>
        <begin position="1"/>
        <end position="46"/>
    </location>
</feature>
<organism evidence="4 5">
    <name type="scientific">Actinomycetospora chibensis</name>
    <dbReference type="NCBI Taxonomy" id="663606"/>
    <lineage>
        <taxon>Bacteria</taxon>
        <taxon>Bacillati</taxon>
        <taxon>Actinomycetota</taxon>
        <taxon>Actinomycetes</taxon>
        <taxon>Pseudonocardiales</taxon>
        <taxon>Pseudonocardiaceae</taxon>
        <taxon>Actinomycetospora</taxon>
    </lineage>
</organism>
<dbReference type="InterPro" id="IPR011051">
    <property type="entry name" value="RmlC_Cupin_sf"/>
</dbReference>
<dbReference type="Gene3D" id="1.10.260.40">
    <property type="entry name" value="lambda repressor-like DNA-binding domains"/>
    <property type="match status" value="1"/>
</dbReference>
<dbReference type="InterPro" id="IPR013096">
    <property type="entry name" value="Cupin_2"/>
</dbReference>
<dbReference type="SUPFAM" id="SSF51182">
    <property type="entry name" value="RmlC-like cupins"/>
    <property type="match status" value="1"/>
</dbReference>
<sequence>MSRRDVPDGPTVHGTTQDPAGTATGDQAVDHGPAAREVDRPASQEGRLERAIGAEVRARRRASGATLAEMAVRTGISKPMLSKIEHAQISCSLTTLARLADALDIPVTAFFRGADVDREAVHTPAGAGARIVARGTRVGHDYTLLGGLRGQHKRMEAHLVTLTERSEVFPLFQHPGTELLYMLEGHMVYSHGGASYDLRRGDALQLDGEGVHGPTELIELPIRFLSVVAHPDTSPHGG</sequence>
<keyword evidence="5" id="KW-1185">Reference proteome</keyword>
<evidence type="ECO:0000259" key="3">
    <source>
        <dbReference type="PROSITE" id="PS50943"/>
    </source>
</evidence>
<dbReference type="Pfam" id="PF07883">
    <property type="entry name" value="Cupin_2"/>
    <property type="match status" value="1"/>
</dbReference>
<feature type="compositionally biased region" description="Basic and acidic residues" evidence="2">
    <location>
        <begin position="33"/>
        <end position="46"/>
    </location>
</feature>
<comment type="caution">
    <text evidence="4">The sequence shown here is derived from an EMBL/GenBank/DDBJ whole genome shotgun (WGS) entry which is preliminary data.</text>
</comment>
<dbReference type="CDD" id="cd00093">
    <property type="entry name" value="HTH_XRE"/>
    <property type="match status" value="1"/>
</dbReference>
<reference evidence="5" key="1">
    <citation type="journal article" date="2019" name="Int. J. Syst. Evol. Microbiol.">
        <title>The Global Catalogue of Microorganisms (GCM) 10K type strain sequencing project: providing services to taxonomists for standard genome sequencing and annotation.</title>
        <authorList>
            <consortium name="The Broad Institute Genomics Platform"/>
            <consortium name="The Broad Institute Genome Sequencing Center for Infectious Disease"/>
            <person name="Wu L."/>
            <person name="Ma J."/>
        </authorList>
    </citation>
    <scope>NUCLEOTIDE SEQUENCE [LARGE SCALE GENOMIC DNA]</scope>
    <source>
        <strain evidence="5">CCUG 50347</strain>
    </source>
</reference>
<evidence type="ECO:0000256" key="1">
    <source>
        <dbReference type="ARBA" id="ARBA00023125"/>
    </source>
</evidence>